<evidence type="ECO:0000313" key="2">
    <source>
        <dbReference type="EMBL" id="OGD72388.1"/>
    </source>
</evidence>
<sequence>MNIKEQESQLSLKLNLRIMVSMVAFLVLAGFMAYRLIETSRVPDISEVTANTSVPVLKLENFRTLQQSIKVASPVSVIPVVRSEPFD</sequence>
<protein>
    <submittedName>
        <fullName evidence="2">Uncharacterized protein</fullName>
    </submittedName>
</protein>
<dbReference type="Proteomes" id="UP000177979">
    <property type="component" value="Unassembled WGS sequence"/>
</dbReference>
<gene>
    <name evidence="2" type="ORF">A2703_01600</name>
</gene>
<accession>A0A1F5EY91</accession>
<evidence type="ECO:0000313" key="3">
    <source>
        <dbReference type="Proteomes" id="UP000177979"/>
    </source>
</evidence>
<dbReference type="EMBL" id="MFAG01000005">
    <property type="protein sequence ID" value="OGD72388.1"/>
    <property type="molecule type" value="Genomic_DNA"/>
</dbReference>
<reference evidence="2 3" key="1">
    <citation type="journal article" date="2016" name="Nat. Commun.">
        <title>Thousands of microbial genomes shed light on interconnected biogeochemical processes in an aquifer system.</title>
        <authorList>
            <person name="Anantharaman K."/>
            <person name="Brown C.T."/>
            <person name="Hug L.A."/>
            <person name="Sharon I."/>
            <person name="Castelle C.J."/>
            <person name="Probst A.J."/>
            <person name="Thomas B.C."/>
            <person name="Singh A."/>
            <person name="Wilkins M.J."/>
            <person name="Karaoz U."/>
            <person name="Brodie E.L."/>
            <person name="Williams K.H."/>
            <person name="Hubbard S.S."/>
            <person name="Banfield J.F."/>
        </authorList>
    </citation>
    <scope>NUCLEOTIDE SEQUENCE [LARGE SCALE GENOMIC DNA]</scope>
</reference>
<dbReference type="STRING" id="1817722.A2703_01600"/>
<feature type="transmembrane region" description="Helical" evidence="1">
    <location>
        <begin position="18"/>
        <end position="37"/>
    </location>
</feature>
<organism evidence="2 3">
    <name type="scientific">Candidatus Collierbacteria bacterium RIFCSPHIGHO2_01_FULL_50_25</name>
    <dbReference type="NCBI Taxonomy" id="1817722"/>
    <lineage>
        <taxon>Bacteria</taxon>
        <taxon>Candidatus Collieribacteriota</taxon>
    </lineage>
</organism>
<evidence type="ECO:0000256" key="1">
    <source>
        <dbReference type="SAM" id="Phobius"/>
    </source>
</evidence>
<dbReference type="AlphaFoldDB" id="A0A1F5EY91"/>
<proteinExistence type="predicted"/>
<keyword evidence="1" id="KW-0812">Transmembrane</keyword>
<keyword evidence="1" id="KW-0472">Membrane</keyword>
<name>A0A1F5EY91_9BACT</name>
<comment type="caution">
    <text evidence="2">The sequence shown here is derived from an EMBL/GenBank/DDBJ whole genome shotgun (WGS) entry which is preliminary data.</text>
</comment>
<keyword evidence="1" id="KW-1133">Transmembrane helix</keyword>